<reference evidence="3" key="1">
    <citation type="submission" date="2016-11" db="EMBL/GenBank/DDBJ databases">
        <authorList>
            <person name="Varghese N."/>
            <person name="Submissions S."/>
        </authorList>
    </citation>
    <scope>NUCLEOTIDE SEQUENCE [LARGE SCALE GENOMIC DNA]</scope>
    <source>
        <strain evidence="3">DSM 12395</strain>
    </source>
</reference>
<keyword evidence="3" id="KW-1185">Reference proteome</keyword>
<evidence type="ECO:0000313" key="2">
    <source>
        <dbReference type="EMBL" id="SHE84556.1"/>
    </source>
</evidence>
<evidence type="ECO:0000259" key="1">
    <source>
        <dbReference type="Pfam" id="PF00582"/>
    </source>
</evidence>
<dbReference type="AlphaFoldDB" id="A0A1M4WTJ4"/>
<dbReference type="InterPro" id="IPR006016">
    <property type="entry name" value="UspA"/>
</dbReference>
<feature type="domain" description="UspA" evidence="1">
    <location>
        <begin position="1"/>
        <end position="120"/>
    </location>
</feature>
<dbReference type="SUPFAM" id="SSF52402">
    <property type="entry name" value="Adenine nucleotide alpha hydrolases-like"/>
    <property type="match status" value="1"/>
</dbReference>
<protein>
    <submittedName>
        <fullName evidence="2">Universal stress protein family protein</fullName>
    </submittedName>
</protein>
<dbReference type="Gene3D" id="3.40.50.12370">
    <property type="match status" value="1"/>
</dbReference>
<accession>A0A1M4WTJ4</accession>
<dbReference type="OrthoDB" id="6117544at2"/>
<dbReference type="Proteomes" id="UP000184148">
    <property type="component" value="Unassembled WGS sequence"/>
</dbReference>
<sequence length="153" mass="17087">MNGQILFITDGSPSADAAGETAIRLAREMKMPLKAVFILDEGWKYLLGDEWINTSSTRMKFFHWFEYELKNHAETVLNEFAKKAKDQNVKVEVGIKIGKTEKVITKLTVEKPTTFLILPNPHATTPAAAAGLRFNLNRLAKKVTCQIILGPGQ</sequence>
<name>A0A1M4WTJ4_9FIRM</name>
<evidence type="ECO:0000313" key="3">
    <source>
        <dbReference type="Proteomes" id="UP000184148"/>
    </source>
</evidence>
<gene>
    <name evidence="2" type="ORF">SAMN02745133_01247</name>
</gene>
<organism evidence="2 3">
    <name type="scientific">Desulforamulus putei DSM 12395</name>
    <dbReference type="NCBI Taxonomy" id="1121429"/>
    <lineage>
        <taxon>Bacteria</taxon>
        <taxon>Bacillati</taxon>
        <taxon>Bacillota</taxon>
        <taxon>Clostridia</taxon>
        <taxon>Eubacteriales</taxon>
        <taxon>Peptococcaceae</taxon>
        <taxon>Desulforamulus</taxon>
    </lineage>
</organism>
<dbReference type="RefSeq" id="WP_073237401.1">
    <property type="nucleotide sequence ID" value="NZ_FQUY01000007.1"/>
</dbReference>
<dbReference type="CDD" id="cd00293">
    <property type="entry name" value="USP-like"/>
    <property type="match status" value="1"/>
</dbReference>
<dbReference type="STRING" id="1121429.SAMN02745133_01247"/>
<dbReference type="EMBL" id="FQUY01000007">
    <property type="protein sequence ID" value="SHE84556.1"/>
    <property type="molecule type" value="Genomic_DNA"/>
</dbReference>
<dbReference type="Pfam" id="PF00582">
    <property type="entry name" value="Usp"/>
    <property type="match status" value="1"/>
</dbReference>
<proteinExistence type="predicted"/>